<evidence type="ECO:0000313" key="1">
    <source>
        <dbReference type="EMBL" id="PIN14131.1"/>
    </source>
</evidence>
<keyword evidence="2" id="KW-1185">Reference proteome</keyword>
<name>A0A2G9H9D0_9LAMI</name>
<dbReference type="OrthoDB" id="1927611at2759"/>
<dbReference type="EMBL" id="NKXS01002346">
    <property type="protein sequence ID" value="PIN14131.1"/>
    <property type="molecule type" value="Genomic_DNA"/>
</dbReference>
<organism evidence="1 2">
    <name type="scientific">Handroanthus impetiginosus</name>
    <dbReference type="NCBI Taxonomy" id="429701"/>
    <lineage>
        <taxon>Eukaryota</taxon>
        <taxon>Viridiplantae</taxon>
        <taxon>Streptophyta</taxon>
        <taxon>Embryophyta</taxon>
        <taxon>Tracheophyta</taxon>
        <taxon>Spermatophyta</taxon>
        <taxon>Magnoliopsida</taxon>
        <taxon>eudicotyledons</taxon>
        <taxon>Gunneridae</taxon>
        <taxon>Pentapetalae</taxon>
        <taxon>asterids</taxon>
        <taxon>lamiids</taxon>
        <taxon>Lamiales</taxon>
        <taxon>Bignoniaceae</taxon>
        <taxon>Crescentiina</taxon>
        <taxon>Tabebuia alliance</taxon>
        <taxon>Handroanthus</taxon>
    </lineage>
</organism>
<sequence>MSIPKPVVAIGYPPTLHIKPSHRSFDIIKHQNPFLGKRSLKFLDNIRRVQKNDTRKRSFVVYNVVQPEVPPPSGPPFNVL</sequence>
<comment type="caution">
    <text evidence="1">The sequence shown here is derived from an EMBL/GenBank/DDBJ whole genome shotgun (WGS) entry which is preliminary data.</text>
</comment>
<reference evidence="2" key="1">
    <citation type="journal article" date="2018" name="Gigascience">
        <title>Genome assembly of the Pink Ipe (Handroanthus impetiginosus, Bignoniaceae), a highly valued, ecologically keystone Neotropical timber forest tree.</title>
        <authorList>
            <person name="Silva-Junior O.B."/>
            <person name="Grattapaglia D."/>
            <person name="Novaes E."/>
            <person name="Collevatti R.G."/>
        </authorList>
    </citation>
    <scope>NUCLEOTIDE SEQUENCE [LARGE SCALE GENOMIC DNA]</scope>
    <source>
        <strain evidence="2">cv. UFG-1</strain>
    </source>
</reference>
<accession>A0A2G9H9D0</accession>
<dbReference type="AlphaFoldDB" id="A0A2G9H9D0"/>
<proteinExistence type="predicted"/>
<protein>
    <submittedName>
        <fullName evidence="1">Uncharacterized protein</fullName>
    </submittedName>
</protein>
<dbReference type="Proteomes" id="UP000231279">
    <property type="component" value="Unassembled WGS sequence"/>
</dbReference>
<evidence type="ECO:0000313" key="2">
    <source>
        <dbReference type="Proteomes" id="UP000231279"/>
    </source>
</evidence>
<gene>
    <name evidence="1" type="ORF">CDL12_13250</name>
</gene>